<reference evidence="3 4" key="1">
    <citation type="journal article" date="2011" name="Genome Res.">
        <title>Chromosome and gene copy number variation allow major structural change between species and strains of Leishmania.</title>
        <authorList>
            <person name="Rogers M.B."/>
            <person name="Hilley J.D."/>
            <person name="Dickens N.J."/>
            <person name="Wilkes J."/>
            <person name="Bates P.A."/>
            <person name="Depledge D.P."/>
            <person name="Harris D."/>
            <person name="Her Y."/>
            <person name="Herzyk P."/>
            <person name="Imamura H."/>
            <person name="Otto T.D."/>
            <person name="Sanders M."/>
            <person name="Seeger K."/>
            <person name="Dujardin J.C."/>
            <person name="Berriman M."/>
            <person name="Smith D.F."/>
            <person name="Hertz-Fowler C."/>
            <person name="Mottram J.C."/>
        </authorList>
    </citation>
    <scope>NUCLEOTIDE SEQUENCE [LARGE SCALE GENOMIC DNA]</scope>
    <source>
        <strain evidence="3 4">MHOM/GT/2001/U1103</strain>
    </source>
</reference>
<accession>E9AMD7</accession>
<proteinExistence type="predicted"/>
<gene>
    <name evidence="3" type="ORF">LMXM_08_0570</name>
</gene>
<dbReference type="OMA" id="DAHIVYP"/>
<evidence type="ECO:0000256" key="2">
    <source>
        <dbReference type="SAM" id="Phobius"/>
    </source>
</evidence>
<dbReference type="RefSeq" id="XP_003872620.1">
    <property type="nucleotide sequence ID" value="XM_003872571.1"/>
</dbReference>
<dbReference type="AlphaFoldDB" id="E9AMD7"/>
<dbReference type="Proteomes" id="UP000007259">
    <property type="component" value="Chromosome 8"/>
</dbReference>
<dbReference type="EMBL" id="FR799561">
    <property type="protein sequence ID" value="CBZ24092.1"/>
    <property type="molecule type" value="Genomic_DNA"/>
</dbReference>
<keyword evidence="2" id="KW-1133">Transmembrane helix</keyword>
<evidence type="ECO:0000256" key="1">
    <source>
        <dbReference type="SAM" id="MobiDB-lite"/>
    </source>
</evidence>
<dbReference type="VEuPathDB" id="TriTrypDB:LmxM.08.0570"/>
<organism evidence="3 4">
    <name type="scientific">Leishmania mexicana (strain MHOM/GT/2001/U1103)</name>
    <dbReference type="NCBI Taxonomy" id="929439"/>
    <lineage>
        <taxon>Eukaryota</taxon>
        <taxon>Discoba</taxon>
        <taxon>Euglenozoa</taxon>
        <taxon>Kinetoplastea</taxon>
        <taxon>Metakinetoplastina</taxon>
        <taxon>Trypanosomatida</taxon>
        <taxon>Trypanosomatidae</taxon>
        <taxon>Leishmaniinae</taxon>
        <taxon>Leishmania</taxon>
    </lineage>
</organism>
<dbReference type="PhylomeDB" id="E9AMD7"/>
<sequence>MTTPSATMVVAQGSASAVTSICSYTVWTTTLPPSGDAHIVYPPGAVAYQQQNHPIPPANFFLYHWYVGIILILCAVCGFYILLALWVIHRFDFYAQHQAKKVVGASYATKGHFNLDGEDAHGAPLPTTALAGARAARSRRPSLSFAHASSYSDDSYDGESLSSPLEVDDGVIEMNPLQR</sequence>
<dbReference type="OrthoDB" id="266673at2759"/>
<evidence type="ECO:0000313" key="3">
    <source>
        <dbReference type="EMBL" id="CBZ24092.1"/>
    </source>
</evidence>
<dbReference type="GeneID" id="13447221"/>
<protein>
    <submittedName>
        <fullName evidence="3">Uncharacterized protein</fullName>
    </submittedName>
</protein>
<keyword evidence="4" id="KW-1185">Reference proteome</keyword>
<keyword evidence="2" id="KW-0812">Transmembrane</keyword>
<keyword evidence="2" id="KW-0472">Membrane</keyword>
<name>E9AMD7_LEIMU</name>
<feature type="compositionally biased region" description="Low complexity" evidence="1">
    <location>
        <begin position="148"/>
        <end position="163"/>
    </location>
</feature>
<feature type="transmembrane region" description="Helical" evidence="2">
    <location>
        <begin position="63"/>
        <end position="88"/>
    </location>
</feature>
<feature type="region of interest" description="Disordered" evidence="1">
    <location>
        <begin position="148"/>
        <end position="168"/>
    </location>
</feature>
<dbReference type="KEGG" id="lmi:LMXM_08_0570"/>
<evidence type="ECO:0000313" key="4">
    <source>
        <dbReference type="Proteomes" id="UP000007259"/>
    </source>
</evidence>